<dbReference type="InterPro" id="IPR036770">
    <property type="entry name" value="Ankyrin_rpt-contain_sf"/>
</dbReference>
<keyword evidence="1" id="KW-0677">Repeat</keyword>
<evidence type="ECO:0000313" key="5">
    <source>
        <dbReference type="Proteomes" id="UP001163046"/>
    </source>
</evidence>
<protein>
    <submittedName>
        <fullName evidence="4">Uncharacterized protein</fullName>
    </submittedName>
</protein>
<dbReference type="PANTHER" id="PTHR24186:SF38">
    <property type="entry name" value="ANKYRIN REPEAT FAMILY PROTEIN"/>
    <property type="match status" value="1"/>
</dbReference>
<accession>A0A9W9Z334</accession>
<dbReference type="SUPFAM" id="SSF48403">
    <property type="entry name" value="Ankyrin repeat"/>
    <property type="match status" value="1"/>
</dbReference>
<feature type="compositionally biased region" description="Basic and acidic residues" evidence="3">
    <location>
        <begin position="463"/>
        <end position="474"/>
    </location>
</feature>
<dbReference type="GO" id="GO:0005886">
    <property type="term" value="C:plasma membrane"/>
    <property type="evidence" value="ECO:0007669"/>
    <property type="project" value="TreeGrafter"/>
</dbReference>
<feature type="compositionally biased region" description="Acidic residues" evidence="3">
    <location>
        <begin position="574"/>
        <end position="583"/>
    </location>
</feature>
<evidence type="ECO:0000256" key="1">
    <source>
        <dbReference type="ARBA" id="ARBA00022737"/>
    </source>
</evidence>
<dbReference type="AlphaFoldDB" id="A0A9W9Z334"/>
<dbReference type="OrthoDB" id="5968472at2759"/>
<feature type="compositionally biased region" description="Polar residues" evidence="3">
    <location>
        <begin position="481"/>
        <end position="491"/>
    </location>
</feature>
<evidence type="ECO:0000313" key="4">
    <source>
        <dbReference type="EMBL" id="KAJ7374065.1"/>
    </source>
</evidence>
<dbReference type="Proteomes" id="UP001163046">
    <property type="component" value="Unassembled WGS sequence"/>
</dbReference>
<feature type="compositionally biased region" description="Polar residues" evidence="3">
    <location>
        <begin position="421"/>
        <end position="446"/>
    </location>
</feature>
<feature type="region of interest" description="Disordered" evidence="3">
    <location>
        <begin position="970"/>
        <end position="1003"/>
    </location>
</feature>
<evidence type="ECO:0000256" key="3">
    <source>
        <dbReference type="SAM" id="MobiDB-lite"/>
    </source>
</evidence>
<evidence type="ECO:0000256" key="2">
    <source>
        <dbReference type="ARBA" id="ARBA00023043"/>
    </source>
</evidence>
<keyword evidence="2" id="KW-0040">ANK repeat</keyword>
<feature type="compositionally biased region" description="Polar residues" evidence="3">
    <location>
        <begin position="10"/>
        <end position="20"/>
    </location>
</feature>
<proteinExistence type="predicted"/>
<feature type="region of interest" description="Disordered" evidence="3">
    <location>
        <begin position="304"/>
        <end position="596"/>
    </location>
</feature>
<comment type="caution">
    <text evidence="4">The sequence shown here is derived from an EMBL/GenBank/DDBJ whole genome shotgun (WGS) entry which is preliminary data.</text>
</comment>
<organism evidence="4 5">
    <name type="scientific">Desmophyllum pertusum</name>
    <dbReference type="NCBI Taxonomy" id="174260"/>
    <lineage>
        <taxon>Eukaryota</taxon>
        <taxon>Metazoa</taxon>
        <taxon>Cnidaria</taxon>
        <taxon>Anthozoa</taxon>
        <taxon>Hexacorallia</taxon>
        <taxon>Scleractinia</taxon>
        <taxon>Caryophylliina</taxon>
        <taxon>Caryophylliidae</taxon>
        <taxon>Desmophyllum</taxon>
    </lineage>
</organism>
<reference evidence="4" key="1">
    <citation type="submission" date="2023-01" db="EMBL/GenBank/DDBJ databases">
        <title>Genome assembly of the deep-sea coral Lophelia pertusa.</title>
        <authorList>
            <person name="Herrera S."/>
            <person name="Cordes E."/>
        </authorList>
    </citation>
    <scope>NUCLEOTIDE SEQUENCE</scope>
    <source>
        <strain evidence="4">USNM1676648</strain>
        <tissue evidence="4">Polyp</tissue>
    </source>
</reference>
<dbReference type="Gene3D" id="1.25.40.20">
    <property type="entry name" value="Ankyrin repeat-containing domain"/>
    <property type="match status" value="2"/>
</dbReference>
<feature type="compositionally biased region" description="Acidic residues" evidence="3">
    <location>
        <begin position="886"/>
        <end position="916"/>
    </location>
</feature>
<feature type="compositionally biased region" description="Acidic residues" evidence="3">
    <location>
        <begin position="523"/>
        <end position="566"/>
    </location>
</feature>
<dbReference type="EMBL" id="MU826829">
    <property type="protein sequence ID" value="KAJ7374065.1"/>
    <property type="molecule type" value="Genomic_DNA"/>
</dbReference>
<feature type="compositionally biased region" description="Polar residues" evidence="3">
    <location>
        <begin position="395"/>
        <end position="407"/>
    </location>
</feature>
<dbReference type="PANTHER" id="PTHR24186">
    <property type="entry name" value="PROTEIN PHOSPHATASE 1 REGULATORY SUBUNIT"/>
    <property type="match status" value="1"/>
</dbReference>
<feature type="region of interest" description="Disordered" evidence="3">
    <location>
        <begin position="877"/>
        <end position="937"/>
    </location>
</feature>
<sequence length="1026" mass="113383">MASKKGAKTPSASPQANKKQPSPGGTWPPIKCTPLCSSVCQNAGKHHELIMSLAKVANTSSDLEKTDFKKALDKFTKTKWLRNDCVPDKNDKIRFPLVHWACILGKYRPLEYLISEKGFELTVKVGKNKEGPLFSTAQQLSRGVSPKCSKDYIGNLFGNVVDVFLKFMPEALSVKETSNNDTILHFCARHCCSDPFSRIYLNVLLRKIKESDKFSTEKEETLLAAVNKKGDSFLHLMVADEGSTDTLTYFLGTFGSTSENISKAKNNVGKTPRQIAVEKRSFSMLKALGAPDIVINSLKKAVNVPSHTPRNSHTARKSIPPQKDKGSPKSVGKHNGVSSDKENQNSKTLSNQVKSPVQDTKSASPGEKQNGELNSSDHPHAEGVKMCSCDPPAETTEQPTNCNTPTKSLIEPFPQRFPGRDQSNTTPEKPTATTENNTSDLPTSVAEQEEMDVENVDCTPDLPGDKETDAKPSDRNVFLSLANSIRSFTNRDTSKSSKKRPAPVSGRVKGPSKKRGRMADLSSDSESDGEEDADFALDDDSDDDVESAEEDDDDDEEEEEEEEELEEAQKEENNDVGDDQQEETEARHVEEPEAELEAAPKHTPFCGSNCSSQHHKLLLSLLKCSNYNYGAAYVESFMKQVNEFVNQLGKFSDVRANADLPDPMDSFKYPLVHWVCVLGKFKVLEKLAAMKEFNLGVQSNRTGETGLHRMLLSLDRAMVRKKSPTKTILEVFSKTLKTLTNKLPSIITVCNKEGDTPFHCLAKVILDCTGELERMNTYEGYFEHLVKELTRLKTSGKLTPEIVRELLLKANNSQETFLHILACRHGVGHRVIKSVLKNIDTEIMDVLKETVNAYGKTPSDLAEDLRSYEMAAILRPRDQDAAAVDANDEPMDGNDDEPMDGHDDEPVDGNGEDPVEELPQTPERSVSAPESPDFVNSPPATLFHPMEYAMSPFVPDVASARVKLFSVKKEPAEGGPVVEPSRESPIEVNDSDGPSEISDNAPRVPVVKTSHLEKQPRLHLRLLIKS</sequence>
<keyword evidence="5" id="KW-1185">Reference proteome</keyword>
<gene>
    <name evidence="4" type="ORF">OS493_009396</name>
</gene>
<feature type="region of interest" description="Disordered" evidence="3">
    <location>
        <begin position="1"/>
        <end position="26"/>
    </location>
</feature>
<feature type="compositionally biased region" description="Polar residues" evidence="3">
    <location>
        <begin position="345"/>
        <end position="363"/>
    </location>
</feature>
<name>A0A9W9Z334_9CNID</name>